<dbReference type="RefSeq" id="WP_256617215.1">
    <property type="nucleotide sequence ID" value="NZ_JANIBK010000232.1"/>
</dbReference>
<dbReference type="Gene3D" id="2.40.170.20">
    <property type="entry name" value="TonB-dependent receptor, beta-barrel domain"/>
    <property type="match status" value="1"/>
</dbReference>
<feature type="domain" description="TonB-dependent receptor plug" evidence="14">
    <location>
        <begin position="78"/>
        <end position="186"/>
    </location>
</feature>
<dbReference type="InterPro" id="IPR039426">
    <property type="entry name" value="TonB-dep_rcpt-like"/>
</dbReference>
<evidence type="ECO:0000256" key="9">
    <source>
        <dbReference type="ARBA" id="ARBA00023170"/>
    </source>
</evidence>
<evidence type="ECO:0000256" key="5">
    <source>
        <dbReference type="ARBA" id="ARBA00022692"/>
    </source>
</evidence>
<protein>
    <submittedName>
        <fullName evidence="15">TonB-dependent receptor</fullName>
    </submittedName>
</protein>
<dbReference type="Gene3D" id="2.170.130.10">
    <property type="entry name" value="TonB-dependent receptor, plug domain"/>
    <property type="match status" value="1"/>
</dbReference>
<dbReference type="Proteomes" id="UP001524586">
    <property type="component" value="Unassembled WGS sequence"/>
</dbReference>
<proteinExistence type="inferred from homology"/>
<keyword evidence="9 15" id="KW-0675">Receptor</keyword>
<dbReference type="EMBL" id="JANIBK010000232">
    <property type="protein sequence ID" value="MCQ8130813.1"/>
    <property type="molecule type" value="Genomic_DNA"/>
</dbReference>
<comment type="subcellular location">
    <subcellularLocation>
        <location evidence="1 11">Cell outer membrane</location>
        <topology evidence="1 11">Multi-pass membrane protein</topology>
    </subcellularLocation>
</comment>
<evidence type="ECO:0000256" key="10">
    <source>
        <dbReference type="ARBA" id="ARBA00023237"/>
    </source>
</evidence>
<gene>
    <name evidence="15" type="ORF">NP596_20330</name>
</gene>
<organism evidence="15 16">
    <name type="scientific">Methylomonas rivi</name>
    <dbReference type="NCBI Taxonomy" id="2952226"/>
    <lineage>
        <taxon>Bacteria</taxon>
        <taxon>Pseudomonadati</taxon>
        <taxon>Pseudomonadota</taxon>
        <taxon>Gammaproteobacteria</taxon>
        <taxon>Methylococcales</taxon>
        <taxon>Methylococcaceae</taxon>
        <taxon>Methylomonas</taxon>
    </lineage>
</organism>
<feature type="domain" description="TonB-dependent receptor-like beta-barrel" evidence="13">
    <location>
        <begin position="272"/>
        <end position="677"/>
    </location>
</feature>
<dbReference type="PANTHER" id="PTHR30069">
    <property type="entry name" value="TONB-DEPENDENT OUTER MEMBRANE RECEPTOR"/>
    <property type="match status" value="1"/>
</dbReference>
<evidence type="ECO:0000256" key="3">
    <source>
        <dbReference type="ARBA" id="ARBA00022448"/>
    </source>
</evidence>
<name>A0ABT1UAC8_9GAMM</name>
<keyword evidence="6" id="KW-0732">Signal</keyword>
<keyword evidence="8 11" id="KW-0472">Membrane</keyword>
<dbReference type="Pfam" id="PF07715">
    <property type="entry name" value="Plug"/>
    <property type="match status" value="1"/>
</dbReference>
<keyword evidence="16" id="KW-1185">Reference proteome</keyword>
<keyword evidence="3 11" id="KW-0813">Transport</keyword>
<dbReference type="InterPro" id="IPR000531">
    <property type="entry name" value="Beta-barrel_TonB"/>
</dbReference>
<evidence type="ECO:0000256" key="2">
    <source>
        <dbReference type="ARBA" id="ARBA00008143"/>
    </source>
</evidence>
<evidence type="ECO:0000259" key="13">
    <source>
        <dbReference type="Pfam" id="PF00593"/>
    </source>
</evidence>
<evidence type="ECO:0000256" key="11">
    <source>
        <dbReference type="PROSITE-ProRule" id="PRU01360"/>
    </source>
</evidence>
<sequence length="714" mass="79056">MIKCTPCHGQTLPGGLLSAAFPIRVRPDDQADFHRRLLGALLGIGLIPAPLNGLCDNIRDQPQPLSEVTVFGTSDSVLQQPKSITVIDRQAILNAAGNSLIDLLAREANISPRSYTGNDKYCGIDIRGMGDTFSSNVLILVDGVRLNAPDLSGADLSTLSLGQIERIEVIRGGGGVLYGDGAVGGVVNIVTRKAKQTRTEIYNSHGSFDTFDSRLNAALNTDSIRASLNAAHYQTRGYRENTFLDKNQLNAKLAYSAGQAVELTGSFRMHDDEYGLAGPVDIGAIGDSRLRRQAATPYGGGETHDYAGDVGAAVDWGKTGKTQLKLAYRYRDNPYETANYWSPDQSAVNPWRNAFQHRELDLRHRFDLDIGPVGQNWTFGYYRRIGSVARHENGTDIPTQSQLQQADFDNRSGFVNTAWYLPIPLILNAGYRRDSFSLQREANKYDLVCRYAPVFPFQPLGCDARWLNQSRGTAGWRSYAADLGLTWNVNDRLTWYGSYNRSFRNPNPEELVLSAPDIQPQRGNNWETGWRARSQDGNELSLALFRMTNQQEIYYDNSVNRNYDETTRRRGLELAGKFHPRADLTLSGNFGYIDARFADSGLRMPLVPELKGQLGLLWHATSRLSLSVSADYVGMRNNGANLAKDVNEARLKAYQTVDLKAFYQLAGAEIFAGVGNLFNAFYETSAYGGAFYPMPGRQAYLGLTYTFPTTGDTP</sequence>
<evidence type="ECO:0000256" key="1">
    <source>
        <dbReference type="ARBA" id="ARBA00004571"/>
    </source>
</evidence>
<evidence type="ECO:0000256" key="4">
    <source>
        <dbReference type="ARBA" id="ARBA00022452"/>
    </source>
</evidence>
<evidence type="ECO:0000256" key="7">
    <source>
        <dbReference type="ARBA" id="ARBA00023077"/>
    </source>
</evidence>
<evidence type="ECO:0000256" key="6">
    <source>
        <dbReference type="ARBA" id="ARBA00022729"/>
    </source>
</evidence>
<keyword evidence="10 11" id="KW-0998">Cell outer membrane</keyword>
<dbReference type="Pfam" id="PF00593">
    <property type="entry name" value="TonB_dep_Rec_b-barrel"/>
    <property type="match status" value="1"/>
</dbReference>
<keyword evidence="5 11" id="KW-0812">Transmembrane</keyword>
<evidence type="ECO:0000313" key="15">
    <source>
        <dbReference type="EMBL" id="MCQ8130813.1"/>
    </source>
</evidence>
<evidence type="ECO:0000256" key="8">
    <source>
        <dbReference type="ARBA" id="ARBA00023136"/>
    </source>
</evidence>
<comment type="caution">
    <text evidence="15">The sequence shown here is derived from an EMBL/GenBank/DDBJ whole genome shotgun (WGS) entry which is preliminary data.</text>
</comment>
<dbReference type="InterPro" id="IPR036942">
    <property type="entry name" value="Beta-barrel_TonB_sf"/>
</dbReference>
<accession>A0ABT1UAC8</accession>
<reference evidence="15 16" key="1">
    <citation type="submission" date="2022-07" db="EMBL/GenBank/DDBJ databases">
        <title>Methylomonas rivi sp. nov., Methylomonas rosea sp. nov., Methylomonas aureus sp. nov. and Methylomonas subterranea sp. nov., four novel methanotrophs isolated from a freshwater creek and the deep terrestrial subsurface.</title>
        <authorList>
            <person name="Abin C."/>
            <person name="Sankaranarayanan K."/>
            <person name="Garner C."/>
            <person name="Sindelar R."/>
            <person name="Kotary K."/>
            <person name="Garner R."/>
            <person name="Barclay S."/>
            <person name="Lawson P."/>
            <person name="Krumholz L."/>
        </authorList>
    </citation>
    <scope>NUCLEOTIDE SEQUENCE [LARGE SCALE GENOMIC DNA]</scope>
    <source>
        <strain evidence="15 16">WSC-6</strain>
    </source>
</reference>
<evidence type="ECO:0000259" key="14">
    <source>
        <dbReference type="Pfam" id="PF07715"/>
    </source>
</evidence>
<dbReference type="PROSITE" id="PS52016">
    <property type="entry name" value="TONB_DEPENDENT_REC_3"/>
    <property type="match status" value="1"/>
</dbReference>
<evidence type="ECO:0000256" key="12">
    <source>
        <dbReference type="RuleBase" id="RU003357"/>
    </source>
</evidence>
<dbReference type="InterPro" id="IPR012910">
    <property type="entry name" value="Plug_dom"/>
</dbReference>
<dbReference type="InterPro" id="IPR037066">
    <property type="entry name" value="Plug_dom_sf"/>
</dbReference>
<dbReference type="SUPFAM" id="SSF56935">
    <property type="entry name" value="Porins"/>
    <property type="match status" value="1"/>
</dbReference>
<keyword evidence="4 11" id="KW-1134">Transmembrane beta strand</keyword>
<keyword evidence="7 12" id="KW-0798">TonB box</keyword>
<evidence type="ECO:0000313" key="16">
    <source>
        <dbReference type="Proteomes" id="UP001524586"/>
    </source>
</evidence>
<dbReference type="PANTHER" id="PTHR30069:SF29">
    <property type="entry name" value="HEMOGLOBIN AND HEMOGLOBIN-HAPTOGLOBIN-BINDING PROTEIN 1-RELATED"/>
    <property type="match status" value="1"/>
</dbReference>
<comment type="similarity">
    <text evidence="2">Belongs to the TonB-dependent receptor family. Hemoglobin/haptoglobin binding protein subfamily.</text>
</comment>
<dbReference type="CDD" id="cd01347">
    <property type="entry name" value="ligand_gated_channel"/>
    <property type="match status" value="1"/>
</dbReference>